<dbReference type="EMBL" id="CAACVG010012486">
    <property type="protein sequence ID" value="VEN60321.1"/>
    <property type="molecule type" value="Genomic_DNA"/>
</dbReference>
<feature type="domain" description="ERAP1-like C-terminal" evidence="15">
    <location>
        <begin position="114"/>
        <end position="340"/>
    </location>
</feature>
<keyword evidence="9" id="KW-0378">Hydrolase</keyword>
<dbReference type="OrthoDB" id="510539at2759"/>
<dbReference type="GO" id="GO:0005615">
    <property type="term" value="C:extracellular space"/>
    <property type="evidence" value="ECO:0007669"/>
    <property type="project" value="TreeGrafter"/>
</dbReference>
<evidence type="ECO:0000256" key="13">
    <source>
        <dbReference type="ARBA" id="ARBA00023180"/>
    </source>
</evidence>
<dbReference type="Proteomes" id="UP000410492">
    <property type="component" value="Unassembled WGS sequence"/>
</dbReference>
<evidence type="ECO:0000256" key="5">
    <source>
        <dbReference type="ARBA" id="ARBA00022622"/>
    </source>
</evidence>
<evidence type="ECO:0000256" key="7">
    <source>
        <dbReference type="ARBA" id="ARBA00022723"/>
    </source>
</evidence>
<keyword evidence="7" id="KW-0479">Metal-binding</keyword>
<evidence type="ECO:0000259" key="15">
    <source>
        <dbReference type="Pfam" id="PF11838"/>
    </source>
</evidence>
<evidence type="ECO:0000256" key="11">
    <source>
        <dbReference type="ARBA" id="ARBA00023049"/>
    </source>
</evidence>
<dbReference type="Gene3D" id="2.60.40.1910">
    <property type="match status" value="1"/>
</dbReference>
<keyword evidence="6" id="KW-0645">Protease</keyword>
<evidence type="ECO:0000256" key="8">
    <source>
        <dbReference type="ARBA" id="ARBA00022729"/>
    </source>
</evidence>
<keyword evidence="12" id="KW-0472">Membrane</keyword>
<dbReference type="GO" id="GO:0005737">
    <property type="term" value="C:cytoplasm"/>
    <property type="evidence" value="ECO:0007669"/>
    <property type="project" value="TreeGrafter"/>
</dbReference>
<dbReference type="InterPro" id="IPR024571">
    <property type="entry name" value="ERAP1-like_C_dom"/>
</dbReference>
<dbReference type="GO" id="GO:0098552">
    <property type="term" value="C:side of membrane"/>
    <property type="evidence" value="ECO:0007669"/>
    <property type="project" value="UniProtKB-KW"/>
</dbReference>
<keyword evidence="13" id="KW-0325">Glycoprotein</keyword>
<comment type="subcellular location">
    <subcellularLocation>
        <location evidence="2">Cell membrane</location>
        <topology evidence="2">Lipid-anchor</topology>
        <topology evidence="2">GPI-anchor</topology>
    </subcellularLocation>
</comment>
<proteinExistence type="inferred from homology"/>
<feature type="non-terminal residue" evidence="16">
    <location>
        <position position="1"/>
    </location>
</feature>
<reference evidence="16 17" key="1">
    <citation type="submission" date="2019-01" db="EMBL/GenBank/DDBJ databases">
        <authorList>
            <person name="Sayadi A."/>
        </authorList>
    </citation>
    <scope>NUCLEOTIDE SEQUENCE [LARGE SCALE GENOMIC DNA]</scope>
</reference>
<keyword evidence="10" id="KW-0862">Zinc</keyword>
<dbReference type="GO" id="GO:0006508">
    <property type="term" value="P:proteolysis"/>
    <property type="evidence" value="ECO:0007669"/>
    <property type="project" value="UniProtKB-KW"/>
</dbReference>
<keyword evidence="11" id="KW-0482">Metalloprotease</keyword>
<keyword evidence="14" id="KW-0449">Lipoprotein</keyword>
<evidence type="ECO:0000313" key="16">
    <source>
        <dbReference type="EMBL" id="VEN60321.1"/>
    </source>
</evidence>
<protein>
    <recommendedName>
        <fullName evidence="15">ERAP1-like C-terminal domain-containing protein</fullName>
    </recommendedName>
</protein>
<organism evidence="16 17">
    <name type="scientific">Callosobruchus maculatus</name>
    <name type="common">Southern cowpea weevil</name>
    <name type="synonym">Pulse bruchid</name>
    <dbReference type="NCBI Taxonomy" id="64391"/>
    <lineage>
        <taxon>Eukaryota</taxon>
        <taxon>Metazoa</taxon>
        <taxon>Ecdysozoa</taxon>
        <taxon>Arthropoda</taxon>
        <taxon>Hexapoda</taxon>
        <taxon>Insecta</taxon>
        <taxon>Pterygota</taxon>
        <taxon>Neoptera</taxon>
        <taxon>Endopterygota</taxon>
        <taxon>Coleoptera</taxon>
        <taxon>Polyphaga</taxon>
        <taxon>Cucujiformia</taxon>
        <taxon>Chrysomeloidea</taxon>
        <taxon>Chrysomelidae</taxon>
        <taxon>Bruchinae</taxon>
        <taxon>Bruchini</taxon>
        <taxon>Callosobruchus</taxon>
    </lineage>
</organism>
<gene>
    <name evidence="16" type="ORF">CALMAC_LOCUS18062</name>
</gene>
<dbReference type="GO" id="GO:0008270">
    <property type="term" value="F:zinc ion binding"/>
    <property type="evidence" value="ECO:0007669"/>
    <property type="project" value="TreeGrafter"/>
</dbReference>
<dbReference type="Gene3D" id="1.25.50.20">
    <property type="match status" value="1"/>
</dbReference>
<evidence type="ECO:0000256" key="1">
    <source>
        <dbReference type="ARBA" id="ARBA00001947"/>
    </source>
</evidence>
<feature type="non-terminal residue" evidence="16">
    <location>
        <position position="340"/>
    </location>
</feature>
<dbReference type="GO" id="GO:0043171">
    <property type="term" value="P:peptide catabolic process"/>
    <property type="evidence" value="ECO:0007669"/>
    <property type="project" value="TreeGrafter"/>
</dbReference>
<sequence>AYSSASQDDLWSLYTRTARNESIIPQTVTVKALMHSWSTQSGYPMITITRDYSTQTAILNQTKFTENLENTTSDALWYVPVTYITKGDNTVRVVWLENNRETKLNLTGIGNDSWILLNVDETGFYRVNYDRRNWRLLVIQLRKGPEQIPVATRGQLIDDAFQLADAEAINYTVAFDLVKYLYITEPNYIPWYSALRNMEELRLIISNYEYSGLYDNFILKLVKPMFHDLGTEQRPYDTQNEKLLRLHVVTAACRLRYGRCITWAREQYYQWMHEIDPDTRNPISIDYRFIAQCTAIRAGGPYEWDFLWNRTLSEKISPVDLQTAYLSLGCTYDPWLINRY</sequence>
<comment type="cofactor">
    <cofactor evidence="1">
        <name>Zn(2+)</name>
        <dbReference type="ChEBI" id="CHEBI:29105"/>
    </cofactor>
</comment>
<evidence type="ECO:0000256" key="3">
    <source>
        <dbReference type="ARBA" id="ARBA00010136"/>
    </source>
</evidence>
<evidence type="ECO:0000256" key="12">
    <source>
        <dbReference type="ARBA" id="ARBA00023136"/>
    </source>
</evidence>
<dbReference type="Pfam" id="PF11838">
    <property type="entry name" value="ERAP1_C"/>
    <property type="match status" value="1"/>
</dbReference>
<dbReference type="GO" id="GO:0005886">
    <property type="term" value="C:plasma membrane"/>
    <property type="evidence" value="ECO:0007669"/>
    <property type="project" value="UniProtKB-SubCell"/>
</dbReference>
<keyword evidence="8" id="KW-0732">Signal</keyword>
<evidence type="ECO:0000256" key="6">
    <source>
        <dbReference type="ARBA" id="ARBA00022670"/>
    </source>
</evidence>
<dbReference type="PANTHER" id="PTHR11533:SF294">
    <property type="entry name" value="THYROTROPIN-RELEASING HORMONE-DEGRADING ECTOENZYME"/>
    <property type="match status" value="1"/>
</dbReference>
<keyword evidence="17" id="KW-1185">Reference proteome</keyword>
<comment type="similarity">
    <text evidence="3">Belongs to the peptidase M1 family.</text>
</comment>
<name>A0A653DJD5_CALMS</name>
<evidence type="ECO:0000256" key="14">
    <source>
        <dbReference type="ARBA" id="ARBA00023288"/>
    </source>
</evidence>
<evidence type="ECO:0000256" key="2">
    <source>
        <dbReference type="ARBA" id="ARBA00004609"/>
    </source>
</evidence>
<evidence type="ECO:0000256" key="10">
    <source>
        <dbReference type="ARBA" id="ARBA00022833"/>
    </source>
</evidence>
<evidence type="ECO:0000256" key="9">
    <source>
        <dbReference type="ARBA" id="ARBA00022801"/>
    </source>
</evidence>
<keyword evidence="4" id="KW-1003">Cell membrane</keyword>
<keyword evidence="5" id="KW-0336">GPI-anchor</keyword>
<dbReference type="PANTHER" id="PTHR11533">
    <property type="entry name" value="PROTEASE M1 ZINC METALLOPROTEASE"/>
    <property type="match status" value="1"/>
</dbReference>
<evidence type="ECO:0000256" key="4">
    <source>
        <dbReference type="ARBA" id="ARBA00022475"/>
    </source>
</evidence>
<evidence type="ECO:0000313" key="17">
    <source>
        <dbReference type="Proteomes" id="UP000410492"/>
    </source>
</evidence>
<dbReference type="InterPro" id="IPR050344">
    <property type="entry name" value="Peptidase_M1_aminopeptidases"/>
</dbReference>
<dbReference type="AlphaFoldDB" id="A0A653DJD5"/>
<dbReference type="FunFam" id="2.60.40.1910:FF:000008">
    <property type="entry name" value="Aminopeptidase"/>
    <property type="match status" value="1"/>
</dbReference>
<accession>A0A653DJD5</accession>
<dbReference type="GO" id="GO:0070006">
    <property type="term" value="F:metalloaminopeptidase activity"/>
    <property type="evidence" value="ECO:0007669"/>
    <property type="project" value="TreeGrafter"/>
</dbReference>
<dbReference type="GO" id="GO:0042277">
    <property type="term" value="F:peptide binding"/>
    <property type="evidence" value="ECO:0007669"/>
    <property type="project" value="TreeGrafter"/>
</dbReference>